<protein>
    <submittedName>
        <fullName evidence="1">Uncharacterized protein</fullName>
    </submittedName>
</protein>
<proteinExistence type="predicted"/>
<name>A0A6S6SNH7_9BACT</name>
<sequence length="73" mass="8379">MSREEKASYIETLRNALQSYRGFTQNEKNYAHTHLPALVGTKGELDTFIEKISDKFAVDIQPFLSDAKFINKI</sequence>
<evidence type="ECO:0000313" key="1">
    <source>
        <dbReference type="EMBL" id="CAA6808780.1"/>
    </source>
</evidence>
<organism evidence="1">
    <name type="scientific">uncultured Sulfurovum sp</name>
    <dbReference type="NCBI Taxonomy" id="269237"/>
    <lineage>
        <taxon>Bacteria</taxon>
        <taxon>Pseudomonadati</taxon>
        <taxon>Campylobacterota</taxon>
        <taxon>Epsilonproteobacteria</taxon>
        <taxon>Campylobacterales</taxon>
        <taxon>Sulfurovaceae</taxon>
        <taxon>Sulfurovum</taxon>
        <taxon>environmental samples</taxon>
    </lineage>
</organism>
<accession>A0A6S6SNH7</accession>
<gene>
    <name evidence="1" type="ORF">HELGO_WM17244</name>
</gene>
<dbReference type="AlphaFoldDB" id="A0A6S6SNH7"/>
<dbReference type="EMBL" id="CACVAP010000056">
    <property type="protein sequence ID" value="CAA6808780.1"/>
    <property type="molecule type" value="Genomic_DNA"/>
</dbReference>
<reference evidence="1" key="1">
    <citation type="submission" date="2020-01" db="EMBL/GenBank/DDBJ databases">
        <authorList>
            <person name="Meier V. D."/>
            <person name="Meier V D."/>
        </authorList>
    </citation>
    <scope>NUCLEOTIDE SEQUENCE</scope>
    <source>
        <strain evidence="1">HLG_WM_MAG_06</strain>
    </source>
</reference>